<keyword evidence="3" id="KW-1185">Reference proteome</keyword>
<dbReference type="GO" id="GO:0046872">
    <property type="term" value="F:metal ion binding"/>
    <property type="evidence" value="ECO:0007669"/>
    <property type="project" value="InterPro"/>
</dbReference>
<accession>A0A1H2GJ81</accession>
<sequence length="155" mass="17714">MPNEFNANEIFEIAIKIEQNGAIFYRDAAKQIKEENHKEFLLELAKMEDEHEATFVNMQKDLQDEEKTSTTFDPDDETVLYLKALADIRVFFEKGQPDNSFKGILNSAIQAEKDSIAFYLGMKELVPAKLGQSKIDAIIKEEMSHIRLLAGKLTK</sequence>
<dbReference type="InterPro" id="IPR003251">
    <property type="entry name" value="Rr_diiron-bd_dom"/>
</dbReference>
<proteinExistence type="predicted"/>
<dbReference type="InterPro" id="IPR009078">
    <property type="entry name" value="Ferritin-like_SF"/>
</dbReference>
<dbReference type="Pfam" id="PF02915">
    <property type="entry name" value="Rubrerythrin"/>
    <property type="match status" value="1"/>
</dbReference>
<evidence type="ECO:0000313" key="3">
    <source>
        <dbReference type="Proteomes" id="UP000199608"/>
    </source>
</evidence>
<dbReference type="AlphaFoldDB" id="A0A1H2GJ81"/>
<reference evidence="3" key="1">
    <citation type="submission" date="2016-10" db="EMBL/GenBank/DDBJ databases">
        <authorList>
            <person name="Varghese N."/>
            <person name="Submissions S."/>
        </authorList>
    </citation>
    <scope>NUCLEOTIDE SEQUENCE [LARGE SCALE GENOMIC DNA]</scope>
    <source>
        <strain evidence="3">DSM 3384</strain>
    </source>
</reference>
<dbReference type="Gene3D" id="1.20.1260.10">
    <property type="match status" value="1"/>
</dbReference>
<dbReference type="CDD" id="cd01045">
    <property type="entry name" value="Ferritin_like_AB"/>
    <property type="match status" value="1"/>
</dbReference>
<feature type="domain" description="Rubrerythrin diiron-binding" evidence="1">
    <location>
        <begin position="9"/>
        <end position="71"/>
    </location>
</feature>
<dbReference type="InterPro" id="IPR012347">
    <property type="entry name" value="Ferritin-like"/>
</dbReference>
<evidence type="ECO:0000259" key="1">
    <source>
        <dbReference type="Pfam" id="PF02915"/>
    </source>
</evidence>
<dbReference type="SUPFAM" id="SSF47240">
    <property type="entry name" value="Ferritin-like"/>
    <property type="match status" value="1"/>
</dbReference>
<dbReference type="PANTHER" id="PTHR33531:SF7">
    <property type="entry name" value="HYPOTHETICAL MEMBRANE PROTEIN, CONSERVED"/>
    <property type="match status" value="1"/>
</dbReference>
<gene>
    <name evidence="2" type="ORF">SAMN04487931_105229</name>
</gene>
<dbReference type="EMBL" id="FNLL01000005">
    <property type="protein sequence ID" value="SDU19552.1"/>
    <property type="molecule type" value="Genomic_DNA"/>
</dbReference>
<dbReference type="RefSeq" id="WP_092233570.1">
    <property type="nucleotide sequence ID" value="NZ_FNLL01000005.1"/>
</dbReference>
<dbReference type="Proteomes" id="UP000199608">
    <property type="component" value="Unassembled WGS sequence"/>
</dbReference>
<evidence type="ECO:0000313" key="2">
    <source>
        <dbReference type="EMBL" id="SDU19552.1"/>
    </source>
</evidence>
<dbReference type="PANTHER" id="PTHR33531">
    <property type="entry name" value="RUBRERYTHRIN SUBFAMILY"/>
    <property type="match status" value="1"/>
</dbReference>
<name>A0A1H2GJ81_9BACT</name>
<organism evidence="2 3">
    <name type="scientific">Desulfobacula phenolica</name>
    <dbReference type="NCBI Taxonomy" id="90732"/>
    <lineage>
        <taxon>Bacteria</taxon>
        <taxon>Pseudomonadati</taxon>
        <taxon>Thermodesulfobacteriota</taxon>
        <taxon>Desulfobacteria</taxon>
        <taxon>Desulfobacterales</taxon>
        <taxon>Desulfobacteraceae</taxon>
        <taxon>Desulfobacula</taxon>
    </lineage>
</organism>
<dbReference type="GO" id="GO:0016491">
    <property type="term" value="F:oxidoreductase activity"/>
    <property type="evidence" value="ECO:0007669"/>
    <property type="project" value="InterPro"/>
</dbReference>
<protein>
    <submittedName>
        <fullName evidence="2">Rubrerythrin</fullName>
    </submittedName>
</protein>